<sequence>MSQSPAIVKASMPDPVVAEDEGEDDAWDKRIRKTGCFAENEQLLVCHADTNDWRQCARELAAFKKCMEQNKGSGLYLPMPVMEKIIEFLLEYPRNYFDDDVKMHGKEKKVVLSPLLSVSEFWREAALASICDNCKLDYNGALKAVEVKYYAWPADFSYSRFRRHSLVKRVVLTTPHWADMCEYESGEAIA</sequence>
<dbReference type="OrthoDB" id="5586401at2759"/>
<name>A0A9W8L9H2_9FUNG</name>
<dbReference type="AlphaFoldDB" id="A0A9W8L9H2"/>
<proteinExistence type="predicted"/>
<evidence type="ECO:0000313" key="2">
    <source>
        <dbReference type="EMBL" id="KAJ2753173.1"/>
    </source>
</evidence>
<dbReference type="PANTHER" id="PTHR13639:SF2">
    <property type="entry name" value="CYTOCHROME C OXIDASE ASSEMBLY FACTOR 4 HOMOLOG, MITOCHONDRIAL"/>
    <property type="match status" value="1"/>
</dbReference>
<accession>A0A9W8L9H2</accession>
<gene>
    <name evidence="2" type="ORF">GGI19_003321</name>
</gene>
<dbReference type="EMBL" id="JANBUH010000213">
    <property type="protein sequence ID" value="KAJ2753173.1"/>
    <property type="molecule type" value="Genomic_DNA"/>
</dbReference>
<comment type="caution">
    <text evidence="2">The sequence shown here is derived from an EMBL/GenBank/DDBJ whole genome shotgun (WGS) entry which is preliminary data.</text>
</comment>
<organism evidence="2 3">
    <name type="scientific">Coemansia pectinata</name>
    <dbReference type="NCBI Taxonomy" id="1052879"/>
    <lineage>
        <taxon>Eukaryota</taxon>
        <taxon>Fungi</taxon>
        <taxon>Fungi incertae sedis</taxon>
        <taxon>Zoopagomycota</taxon>
        <taxon>Kickxellomycotina</taxon>
        <taxon>Kickxellomycetes</taxon>
        <taxon>Kickxellales</taxon>
        <taxon>Kickxellaceae</taxon>
        <taxon>Coemansia</taxon>
    </lineage>
</organism>
<dbReference type="PANTHER" id="PTHR13639">
    <property type="entry name" value="CYTOCHROME C OXIDASE ASSEMBLY FACTOR 4 HOMOLOG, MITOCHONDRIAL"/>
    <property type="match status" value="1"/>
</dbReference>
<dbReference type="Proteomes" id="UP001140011">
    <property type="component" value="Unassembled WGS sequence"/>
</dbReference>
<reference evidence="2" key="1">
    <citation type="submission" date="2022-07" db="EMBL/GenBank/DDBJ databases">
        <title>Phylogenomic reconstructions and comparative analyses of Kickxellomycotina fungi.</title>
        <authorList>
            <person name="Reynolds N.K."/>
            <person name="Stajich J.E."/>
            <person name="Barry K."/>
            <person name="Grigoriev I.V."/>
            <person name="Crous P."/>
            <person name="Smith M.E."/>
        </authorList>
    </citation>
    <scope>NUCLEOTIDE SEQUENCE</scope>
    <source>
        <strain evidence="2">BCRC 34297</strain>
    </source>
</reference>
<keyword evidence="3" id="KW-1185">Reference proteome</keyword>
<evidence type="ECO:0000313" key="3">
    <source>
        <dbReference type="Proteomes" id="UP001140011"/>
    </source>
</evidence>
<protein>
    <submittedName>
        <fullName evidence="2">Uncharacterized protein</fullName>
    </submittedName>
</protein>
<dbReference type="InterPro" id="IPR039870">
    <property type="entry name" value="Coa4-like"/>
</dbReference>
<dbReference type="GO" id="GO:0005758">
    <property type="term" value="C:mitochondrial intermembrane space"/>
    <property type="evidence" value="ECO:0007669"/>
    <property type="project" value="InterPro"/>
</dbReference>
<evidence type="ECO:0000256" key="1">
    <source>
        <dbReference type="SAM" id="MobiDB-lite"/>
    </source>
</evidence>
<dbReference type="GO" id="GO:0033617">
    <property type="term" value="P:mitochondrial respiratory chain complex IV assembly"/>
    <property type="evidence" value="ECO:0007669"/>
    <property type="project" value="InterPro"/>
</dbReference>
<feature type="region of interest" description="Disordered" evidence="1">
    <location>
        <begin position="1"/>
        <end position="24"/>
    </location>
</feature>